<comment type="caution">
    <text evidence="1">The sequence shown here is derived from an EMBL/GenBank/DDBJ whole genome shotgun (WGS) entry which is preliminary data.</text>
</comment>
<dbReference type="HOGENOM" id="CLU_3258187_0_0_11"/>
<organism evidence="1 2">
    <name type="scientific">Streptomyces afghaniensis 772</name>
    <dbReference type="NCBI Taxonomy" id="1283301"/>
    <lineage>
        <taxon>Bacteria</taxon>
        <taxon>Bacillati</taxon>
        <taxon>Actinomycetota</taxon>
        <taxon>Actinomycetes</taxon>
        <taxon>Kitasatosporales</taxon>
        <taxon>Streptomycetaceae</taxon>
        <taxon>Streptomyces</taxon>
    </lineage>
</organism>
<keyword evidence="2" id="KW-1185">Reference proteome</keyword>
<gene>
    <name evidence="1" type="ORF">STAFG_3083</name>
</gene>
<evidence type="ECO:0000313" key="1">
    <source>
        <dbReference type="EMBL" id="EPJ39867.1"/>
    </source>
</evidence>
<name>S4N0H2_9ACTN</name>
<dbReference type="PATRIC" id="fig|1283301.3.peg.3054"/>
<dbReference type="Proteomes" id="UP000015001">
    <property type="component" value="Unassembled WGS sequence"/>
</dbReference>
<protein>
    <submittedName>
        <fullName evidence="1">Uncharacterized protein</fullName>
    </submittedName>
</protein>
<accession>S4N0H2</accession>
<dbReference type="AlphaFoldDB" id="S4N0H2"/>
<proteinExistence type="predicted"/>
<evidence type="ECO:0000313" key="2">
    <source>
        <dbReference type="Proteomes" id="UP000015001"/>
    </source>
</evidence>
<sequence length="42" mass="4647">MSGQRSRPERIEEDSMAFVTEDNLSDLAVKRWATAHSPGSPS</sequence>
<reference evidence="1 2" key="1">
    <citation type="submission" date="2013-02" db="EMBL/GenBank/DDBJ databases">
        <title>Draft Genome Sequence of Streptomyces afghaniensis, Which Produces Compounds of the Julimycin B-Complex.</title>
        <authorList>
            <person name="Gruening B.A."/>
            <person name="Praeg A."/>
            <person name="Erxleben A."/>
            <person name="Guenther S."/>
            <person name="Fiedler H.-P."/>
            <person name="Goodfellow M."/>
            <person name="Mueller M."/>
        </authorList>
    </citation>
    <scope>NUCLEOTIDE SEQUENCE [LARGE SCALE GENOMIC DNA]</scope>
    <source>
        <strain evidence="1 2">772</strain>
    </source>
</reference>
<dbReference type="EMBL" id="AOPY01001401">
    <property type="protein sequence ID" value="EPJ39867.1"/>
    <property type="molecule type" value="Genomic_DNA"/>
</dbReference>